<proteinExistence type="predicted"/>
<dbReference type="EMBL" id="NBNE01000396">
    <property type="protein sequence ID" value="OWZ19822.1"/>
    <property type="molecule type" value="Genomic_DNA"/>
</dbReference>
<comment type="caution">
    <text evidence="1">The sequence shown here is derived from an EMBL/GenBank/DDBJ whole genome shotgun (WGS) entry which is preliminary data.</text>
</comment>
<dbReference type="OrthoDB" id="161877at2759"/>
<evidence type="ECO:0000313" key="2">
    <source>
        <dbReference type="Proteomes" id="UP000198211"/>
    </source>
</evidence>
<organism evidence="1 2">
    <name type="scientific">Phytophthora megakarya</name>
    <dbReference type="NCBI Taxonomy" id="4795"/>
    <lineage>
        <taxon>Eukaryota</taxon>
        <taxon>Sar</taxon>
        <taxon>Stramenopiles</taxon>
        <taxon>Oomycota</taxon>
        <taxon>Peronosporomycetes</taxon>
        <taxon>Peronosporales</taxon>
        <taxon>Peronosporaceae</taxon>
        <taxon>Phytophthora</taxon>
    </lineage>
</organism>
<sequence>MQVDVTTLSKTLAYQPHRFLPDLIHSDQKGLVKGYSLHYHVRFIHDIQNLLQRRGDKGYALILDFAKAYDRVNWNYLFQVLE</sequence>
<reference evidence="2" key="1">
    <citation type="submission" date="2017-03" db="EMBL/GenBank/DDBJ databases">
        <title>Phytopthora megakarya and P. palmivora, two closely related causual agents of cacao black pod achieved similar genome size and gene model numbers by different mechanisms.</title>
        <authorList>
            <person name="Ali S."/>
            <person name="Shao J."/>
            <person name="Larry D.J."/>
            <person name="Kronmiller B."/>
            <person name="Shen D."/>
            <person name="Strem M.D."/>
            <person name="Melnick R.L."/>
            <person name="Guiltinan M.J."/>
            <person name="Tyler B.M."/>
            <person name="Meinhardt L.W."/>
            <person name="Bailey B.A."/>
        </authorList>
    </citation>
    <scope>NUCLEOTIDE SEQUENCE [LARGE SCALE GENOMIC DNA]</scope>
    <source>
        <strain evidence="2">zdho120</strain>
    </source>
</reference>
<dbReference type="AlphaFoldDB" id="A0A225WQH4"/>
<dbReference type="Proteomes" id="UP000198211">
    <property type="component" value="Unassembled WGS sequence"/>
</dbReference>
<name>A0A225WQH4_9STRA</name>
<protein>
    <submittedName>
        <fullName evidence="1">Pol Polyprotein</fullName>
    </submittedName>
</protein>
<gene>
    <name evidence="1" type="ORF">PHMEG_0005865</name>
</gene>
<keyword evidence="2" id="KW-1185">Reference proteome</keyword>
<evidence type="ECO:0000313" key="1">
    <source>
        <dbReference type="EMBL" id="OWZ19822.1"/>
    </source>
</evidence>
<accession>A0A225WQH4</accession>